<organism evidence="7">
    <name type="scientific">hydrothermal vent metagenome</name>
    <dbReference type="NCBI Taxonomy" id="652676"/>
    <lineage>
        <taxon>unclassified sequences</taxon>
        <taxon>metagenomes</taxon>
        <taxon>ecological metagenomes</taxon>
    </lineage>
</organism>
<dbReference type="PANTHER" id="PTHR30606">
    <property type="entry name" value="LIPID A BIOSYNTHESIS LAUROYL ACYLTRANSFERASE"/>
    <property type="match status" value="1"/>
</dbReference>
<keyword evidence="3" id="KW-0997">Cell inner membrane</keyword>
<keyword evidence="4 7" id="KW-0808">Transferase</keyword>
<dbReference type="GO" id="GO:0008610">
    <property type="term" value="P:lipid biosynthetic process"/>
    <property type="evidence" value="ECO:0007669"/>
    <property type="project" value="UniProtKB-ARBA"/>
</dbReference>
<keyword evidence="5" id="KW-0472">Membrane</keyword>
<dbReference type="InterPro" id="IPR004960">
    <property type="entry name" value="LipA_acyltrans"/>
</dbReference>
<evidence type="ECO:0000256" key="4">
    <source>
        <dbReference type="ARBA" id="ARBA00022679"/>
    </source>
</evidence>
<dbReference type="EC" id="2.3.1.-" evidence="7"/>
<evidence type="ECO:0000313" key="7">
    <source>
        <dbReference type="EMBL" id="VAW43977.1"/>
    </source>
</evidence>
<evidence type="ECO:0000256" key="1">
    <source>
        <dbReference type="ARBA" id="ARBA00004533"/>
    </source>
</evidence>
<keyword evidence="6 7" id="KW-0012">Acyltransferase</keyword>
<dbReference type="PANTHER" id="PTHR30606:SF10">
    <property type="entry name" value="PHOSPHATIDYLINOSITOL MANNOSIDE ACYLTRANSFERASE"/>
    <property type="match status" value="1"/>
</dbReference>
<evidence type="ECO:0000256" key="2">
    <source>
        <dbReference type="ARBA" id="ARBA00022475"/>
    </source>
</evidence>
<dbReference type="PIRSF" id="PIRSF026649">
    <property type="entry name" value="MsbB"/>
    <property type="match status" value="1"/>
</dbReference>
<evidence type="ECO:0000256" key="5">
    <source>
        <dbReference type="ARBA" id="ARBA00023136"/>
    </source>
</evidence>
<dbReference type="Pfam" id="PF03279">
    <property type="entry name" value="Lip_A_acyltrans"/>
    <property type="match status" value="1"/>
</dbReference>
<dbReference type="GO" id="GO:0005886">
    <property type="term" value="C:plasma membrane"/>
    <property type="evidence" value="ECO:0007669"/>
    <property type="project" value="UniProtKB-SubCell"/>
</dbReference>
<comment type="subcellular location">
    <subcellularLocation>
        <location evidence="1">Cell inner membrane</location>
    </subcellularLocation>
</comment>
<protein>
    <submittedName>
        <fullName evidence="7">Lipid A biosynthesis lauroyl acyltransferase</fullName>
        <ecNumber evidence="7">2.3.1.-</ecNumber>
    </submittedName>
</protein>
<sequence>MSNKSAKTHKEKEQVWTGRLLKSLIILFSWMPYRLTQWVGAGIGRLLFWLPNSNKRIVQANLAAVYPNLSPSEQQQKIKNTLIELGKVTAELGAAWCWPYQRLTPLLKEVKGQALLDKANAQNKGILFLAPHMGNWELIGPIVSAQHTATFLYRPPNVPSVESFMVQARARFGATLAPTNLRGVRTLIKALKNQEATVILPDQDPGESGGVYAPFYGRPARTMTLVSKLIQKTDCIALFIVLERLPKAQGFCLHYLPVDPKIASTNEQEATSALNQGIEQCIQIAPEQYLWGYKRYRKPPKTMADIYKS</sequence>
<proteinExistence type="predicted"/>
<dbReference type="GO" id="GO:1901137">
    <property type="term" value="P:carbohydrate derivative biosynthetic process"/>
    <property type="evidence" value="ECO:0007669"/>
    <property type="project" value="UniProtKB-ARBA"/>
</dbReference>
<dbReference type="EMBL" id="UOFB01000014">
    <property type="protein sequence ID" value="VAW43977.1"/>
    <property type="molecule type" value="Genomic_DNA"/>
</dbReference>
<reference evidence="7" key="1">
    <citation type="submission" date="2018-06" db="EMBL/GenBank/DDBJ databases">
        <authorList>
            <person name="Zhirakovskaya E."/>
        </authorList>
    </citation>
    <scope>NUCLEOTIDE SEQUENCE</scope>
</reference>
<dbReference type="CDD" id="cd07984">
    <property type="entry name" value="LPLAT_LABLAT-like"/>
    <property type="match status" value="1"/>
</dbReference>
<accession>A0A3B0VZW1</accession>
<evidence type="ECO:0000256" key="3">
    <source>
        <dbReference type="ARBA" id="ARBA00022519"/>
    </source>
</evidence>
<dbReference type="GO" id="GO:0016746">
    <property type="term" value="F:acyltransferase activity"/>
    <property type="evidence" value="ECO:0007669"/>
    <property type="project" value="UniProtKB-KW"/>
</dbReference>
<keyword evidence="2" id="KW-1003">Cell membrane</keyword>
<dbReference type="AlphaFoldDB" id="A0A3B0VZW1"/>
<evidence type="ECO:0000256" key="6">
    <source>
        <dbReference type="ARBA" id="ARBA00023315"/>
    </source>
</evidence>
<name>A0A3B0VZW1_9ZZZZ</name>
<gene>
    <name evidence="7" type="ORF">MNBD_GAMMA04-719</name>
</gene>